<evidence type="ECO:0000256" key="2">
    <source>
        <dbReference type="ARBA" id="ARBA00009865"/>
    </source>
</evidence>
<gene>
    <name evidence="10" type="ORF">EOE67_19005</name>
</gene>
<dbReference type="Proteomes" id="UP000283077">
    <property type="component" value="Unassembled WGS sequence"/>
</dbReference>
<sequence>MIQPLQKFWLSLLLTPLALAAALNSPQAHANWQLAPEAKISQGAKVAVRNVGYYTDNKITLTPVPTAPLRLVVLNSSYAVTNADGLDESGRPYFQVTDIAKAVRIYFANSRGAFSYSTALYQQQDPNQPDPTLAGPVNYQNASVHDPSVIRLDDGQFYVFGSHLAAAKSPDLLNWTKISDGVDNNNPLFATYASEAAEGIAWSGDHMGSWAADVIQLADGKYYFYYNHCASPENGECDSSRSYLGLAVSSNIEGPYQNLGLFLKSGHRGSENPGIDGNNYNGNIHPNAIDPDVFFDKTGRLWMVYGSYSGGIWVMELSPSTGFPLPGQGYGTKIMGGYYSAIEGPYMLYSPESDYYYLFTSFGGFAQNDGYNMRIARSRNPQGPFLDAEGRNMIGASGGWSSIAPFGVKIMGGHLFDAHPGDPGTDHGYMAPGHNSAYFDVATGKHLLILHTRFPDRGEGHEIRVHEMFVNADGWLVASPHRYTPMQGANVVDPVDVQGVYQLILHGKDINRTVHKSTYLRLENGVVSGAYSGSYQLLADNQISLQLAGVGTLKGVLAWQYNENLQQLVPTFSALSATGEAVWGSRLPPQTNAQVLQAVSDALNLPAATTTDLTLPVLGAQGAQILWSSSSPMVINTSGRVERPAAGSADQQVVLQATISLDGATVTKTFTVLVKARTPLNRTAWYRFEQNLVDSTGRLANGNATGARPDSSGTVQFVAGHAGSALQLNGNNGVRLPDGLINSSEYTVSLWLNPAALTQFTTAFFGAASPDNWISLVPNSWDQNTMLWSGSQAWFDGSAGMRIPLLQWSHVAFSVKQGQLRLYINGVQRFSGNNLRDFFSNSQGLFTLGINYWDIPFQGLIDELAIYETALTAAEIQALDIDRLTDAQLLQSAVNQLDLGDISAVRSDLVMPRSGAYAAVIAWQSSDESTIHLDGKVVRPGIDEPDQQVTLTATVTLNGQLLQREFVVTVRSLAPPVPVAHFSFDGQNLLDATGNFASGSSTAARLDQAGGSLSYQAGVVGQALRLNGSSGVRLPDNLLTDHSYTVTMWLNPEALTNFSTAFFGYANLSSWISVVPRGHGGVGENTMLWSGTAWYDAGMGQRIALNSWSHLAVVVKNGELTLYLNGQQRFSGNGFPNVFGAAGTKGFGLGVNFWDTPYKGLLDEVRIYGEAITAEEVQQLSQP</sequence>
<evidence type="ECO:0000256" key="4">
    <source>
        <dbReference type="ARBA" id="ARBA00023295"/>
    </source>
</evidence>
<evidence type="ECO:0000259" key="8">
    <source>
        <dbReference type="Pfam" id="PF16369"/>
    </source>
</evidence>
<comment type="pathway">
    <text evidence="1">Glycan metabolism; L-arabinan degradation.</text>
</comment>
<evidence type="ECO:0000256" key="3">
    <source>
        <dbReference type="ARBA" id="ARBA00022801"/>
    </source>
</evidence>
<dbReference type="EMBL" id="SACS01000030">
    <property type="protein sequence ID" value="RVU32066.1"/>
    <property type="molecule type" value="Genomic_DNA"/>
</dbReference>
<evidence type="ECO:0000256" key="7">
    <source>
        <dbReference type="SAM" id="SignalP"/>
    </source>
</evidence>
<dbReference type="InterPro" id="IPR046780">
    <property type="entry name" value="aBig_2"/>
</dbReference>
<dbReference type="RefSeq" id="WP_127700941.1">
    <property type="nucleotide sequence ID" value="NZ_SACS01000030.1"/>
</dbReference>
<dbReference type="SUPFAM" id="SSF49899">
    <property type="entry name" value="Concanavalin A-like lectins/glucanases"/>
    <property type="match status" value="2"/>
</dbReference>
<dbReference type="Pfam" id="PF13385">
    <property type="entry name" value="Laminin_G_3"/>
    <property type="match status" value="2"/>
</dbReference>
<evidence type="ECO:0000256" key="5">
    <source>
        <dbReference type="PIRSR" id="PIRSR606710-1"/>
    </source>
</evidence>
<protein>
    <submittedName>
        <fullName evidence="10">Glycoside hydrolase</fullName>
    </submittedName>
</protein>
<dbReference type="InterPro" id="IPR006710">
    <property type="entry name" value="Glyco_hydro_43"/>
</dbReference>
<evidence type="ECO:0000259" key="9">
    <source>
        <dbReference type="Pfam" id="PF20578"/>
    </source>
</evidence>
<evidence type="ECO:0000313" key="11">
    <source>
        <dbReference type="Proteomes" id="UP000283077"/>
    </source>
</evidence>
<dbReference type="Pfam" id="PF20578">
    <property type="entry name" value="aBig_2"/>
    <property type="match status" value="2"/>
</dbReference>
<comment type="similarity">
    <text evidence="2">Belongs to the glycosyl hydrolase 43 family.</text>
</comment>
<name>A0A437QC16_9GAMM</name>
<feature type="chain" id="PRO_5019349188" evidence="7">
    <location>
        <begin position="31"/>
        <end position="1183"/>
    </location>
</feature>
<feature type="site" description="Important for catalytic activity, responsible for pKa modulation of the active site Glu and correct orientation of both the proton donor and substrate" evidence="6">
    <location>
        <position position="290"/>
    </location>
</feature>
<feature type="domain" description="Atrophied bacterial Ig" evidence="9">
    <location>
        <begin position="607"/>
        <end position="676"/>
    </location>
</feature>
<dbReference type="Gene3D" id="2.40.128.10">
    <property type="match status" value="1"/>
</dbReference>
<evidence type="ECO:0000313" key="10">
    <source>
        <dbReference type="EMBL" id="RVU32066.1"/>
    </source>
</evidence>
<dbReference type="InterPro" id="IPR050727">
    <property type="entry name" value="GH43_arabinanases"/>
</dbReference>
<keyword evidence="4" id="KW-0326">Glycosidase</keyword>
<accession>A0A437QC16</accession>
<reference evidence="10 11" key="1">
    <citation type="submission" date="2019-01" db="EMBL/GenBank/DDBJ databases">
        <authorList>
            <person name="Chen W.-M."/>
        </authorList>
    </citation>
    <scope>NUCLEOTIDE SEQUENCE [LARGE SCALE GENOMIC DNA]</scope>
    <source>
        <strain evidence="10 11">KYPC3</strain>
    </source>
</reference>
<evidence type="ECO:0000256" key="6">
    <source>
        <dbReference type="PIRSR" id="PIRSR606710-2"/>
    </source>
</evidence>
<feature type="active site" description="Proton acceptor" evidence="5">
    <location>
        <position position="146"/>
    </location>
</feature>
<feature type="domain" description="Extracellular endo-alpha-(1-&gt;5)-L-arabinanase C-terminal" evidence="8">
    <location>
        <begin position="480"/>
        <end position="584"/>
    </location>
</feature>
<comment type="caution">
    <text evidence="10">The sequence shown here is derived from an EMBL/GenBank/DDBJ whole genome shotgun (WGS) entry which is preliminary data.</text>
</comment>
<dbReference type="GO" id="GO:0004553">
    <property type="term" value="F:hydrolase activity, hydrolyzing O-glycosyl compounds"/>
    <property type="evidence" value="ECO:0007669"/>
    <property type="project" value="InterPro"/>
</dbReference>
<dbReference type="Gene3D" id="2.115.10.20">
    <property type="entry name" value="Glycosyl hydrolase domain, family 43"/>
    <property type="match status" value="1"/>
</dbReference>
<evidence type="ECO:0000256" key="1">
    <source>
        <dbReference type="ARBA" id="ARBA00004834"/>
    </source>
</evidence>
<dbReference type="Pfam" id="PF04616">
    <property type="entry name" value="Glyco_hydro_43"/>
    <property type="match status" value="1"/>
</dbReference>
<dbReference type="InterPro" id="IPR032291">
    <property type="entry name" value="Abn2_C"/>
</dbReference>
<organism evidence="10 11">
    <name type="scientific">Rheinheimera riviphila</name>
    <dbReference type="NCBI Taxonomy" id="1834037"/>
    <lineage>
        <taxon>Bacteria</taxon>
        <taxon>Pseudomonadati</taxon>
        <taxon>Pseudomonadota</taxon>
        <taxon>Gammaproteobacteria</taxon>
        <taxon>Chromatiales</taxon>
        <taxon>Chromatiaceae</taxon>
        <taxon>Rheinheimera</taxon>
    </lineage>
</organism>
<proteinExistence type="inferred from homology"/>
<keyword evidence="7" id="KW-0732">Signal</keyword>
<keyword evidence="3 10" id="KW-0378">Hydrolase</keyword>
<dbReference type="CDD" id="cd18832">
    <property type="entry name" value="GH43_GsAbnA-like"/>
    <property type="match status" value="1"/>
</dbReference>
<dbReference type="OrthoDB" id="9801455at2"/>
<feature type="active site" description="Proton donor" evidence="5">
    <location>
        <position position="343"/>
    </location>
</feature>
<dbReference type="AlphaFoldDB" id="A0A437QC16"/>
<keyword evidence="11" id="KW-1185">Reference proteome</keyword>
<dbReference type="SUPFAM" id="SSF75005">
    <property type="entry name" value="Arabinanase/levansucrase/invertase"/>
    <property type="match status" value="1"/>
</dbReference>
<dbReference type="PANTHER" id="PTHR43301:SF3">
    <property type="entry name" value="ARABINAN ENDO-1,5-ALPHA-L-ARABINOSIDASE A-RELATED"/>
    <property type="match status" value="1"/>
</dbReference>
<feature type="domain" description="Atrophied bacterial Ig" evidence="9">
    <location>
        <begin position="893"/>
        <end position="971"/>
    </location>
</feature>
<dbReference type="PANTHER" id="PTHR43301">
    <property type="entry name" value="ARABINAN ENDO-1,5-ALPHA-L-ARABINOSIDASE"/>
    <property type="match status" value="1"/>
</dbReference>
<dbReference type="Pfam" id="PF16369">
    <property type="entry name" value="GH43_C"/>
    <property type="match status" value="1"/>
</dbReference>
<dbReference type="InterPro" id="IPR013320">
    <property type="entry name" value="ConA-like_dom_sf"/>
</dbReference>
<dbReference type="GO" id="GO:0005975">
    <property type="term" value="P:carbohydrate metabolic process"/>
    <property type="evidence" value="ECO:0007669"/>
    <property type="project" value="InterPro"/>
</dbReference>
<feature type="signal peptide" evidence="7">
    <location>
        <begin position="1"/>
        <end position="30"/>
    </location>
</feature>
<dbReference type="InterPro" id="IPR023296">
    <property type="entry name" value="Glyco_hydro_beta-prop_sf"/>
</dbReference>
<dbReference type="Gene3D" id="2.60.120.200">
    <property type="match status" value="2"/>
</dbReference>